<dbReference type="InterPro" id="IPR005135">
    <property type="entry name" value="Endo/exonuclease/phosphatase"/>
</dbReference>
<dbReference type="GO" id="GO:0004519">
    <property type="term" value="F:endonuclease activity"/>
    <property type="evidence" value="ECO:0007669"/>
    <property type="project" value="UniProtKB-KW"/>
</dbReference>
<gene>
    <name evidence="2" type="ORF">HUK65_03775</name>
</gene>
<evidence type="ECO:0000313" key="3">
    <source>
        <dbReference type="Proteomes" id="UP000529417"/>
    </source>
</evidence>
<dbReference type="Gene3D" id="3.60.10.10">
    <property type="entry name" value="Endonuclease/exonuclease/phosphatase"/>
    <property type="match status" value="1"/>
</dbReference>
<sequence length="345" mass="38180">MTVSDAARPLRLATYNVAWFNALFDDQDRMHRDDGPGGRHGITRMQQLDALGAVFARLDADAIMVIEAPDEGPGRSCTAALEGFAAGFGLRARRTLVGFASESQQEIAVMFDPDQLQLIHDPAPGTPDAPRFDATHSYADPVTGLREKVRFARPPLELLCQTASGAAFHMMGVHTKSKAPSGARSPSDIRRLGLENRRKQYGQCLWLRARITDFLTKAEPLIVLGDFNDGPEVDEFEEFFPRSGVEIVLGWDLPADLQLYDRHARMGLSKHLAAAPVSARFRLPDGHYVSALLDYIMVSPDLRAREPLWRIWNPFDDPGCYGDPALCQALLTASDHFPVTLDLDL</sequence>
<keyword evidence="2" id="KW-0269">Exonuclease</keyword>
<organism evidence="2 3">
    <name type="scientific">Rhabdonatronobacter sediminivivens</name>
    <dbReference type="NCBI Taxonomy" id="2743469"/>
    <lineage>
        <taxon>Bacteria</taxon>
        <taxon>Pseudomonadati</taxon>
        <taxon>Pseudomonadota</taxon>
        <taxon>Alphaproteobacteria</taxon>
        <taxon>Rhodobacterales</taxon>
        <taxon>Paracoccaceae</taxon>
        <taxon>Rhabdonatronobacter</taxon>
    </lineage>
</organism>
<keyword evidence="2" id="KW-0378">Hydrolase</keyword>
<protein>
    <submittedName>
        <fullName evidence="2">Endonuclease/exonuclease/phosphatase family protein</fullName>
    </submittedName>
</protein>
<accession>A0A7Z0HXR0</accession>
<dbReference type="Pfam" id="PF03372">
    <property type="entry name" value="Exo_endo_phos"/>
    <property type="match status" value="1"/>
</dbReference>
<proteinExistence type="predicted"/>
<feature type="domain" description="Endonuclease/exonuclease/phosphatase" evidence="1">
    <location>
        <begin position="14"/>
        <end position="336"/>
    </location>
</feature>
<reference evidence="2 3" key="1">
    <citation type="journal article" date="2000" name="Arch. Microbiol.">
        <title>Rhodobaca bogoriensis gen. nov. and sp. nov., an alkaliphilic purple nonsulfur bacterium from African Rift Valley soda lakes.</title>
        <authorList>
            <person name="Milford A.D."/>
            <person name="Achenbach L.A."/>
            <person name="Jung D.O."/>
            <person name="Madigan M.T."/>
        </authorList>
    </citation>
    <scope>NUCLEOTIDE SEQUENCE [LARGE SCALE GENOMIC DNA]</scope>
    <source>
        <strain evidence="2 3">2376</strain>
    </source>
</reference>
<keyword evidence="3" id="KW-1185">Reference proteome</keyword>
<dbReference type="RefSeq" id="WP_179904799.1">
    <property type="nucleotide sequence ID" value="NZ_JACBXS010000005.1"/>
</dbReference>
<dbReference type="InterPro" id="IPR036691">
    <property type="entry name" value="Endo/exonu/phosph_ase_sf"/>
</dbReference>
<evidence type="ECO:0000259" key="1">
    <source>
        <dbReference type="Pfam" id="PF03372"/>
    </source>
</evidence>
<dbReference type="EMBL" id="JACBXS010000005">
    <property type="protein sequence ID" value="NYS24100.1"/>
    <property type="molecule type" value="Genomic_DNA"/>
</dbReference>
<comment type="caution">
    <text evidence="2">The sequence shown here is derived from an EMBL/GenBank/DDBJ whole genome shotgun (WGS) entry which is preliminary data.</text>
</comment>
<keyword evidence="2" id="KW-0255">Endonuclease</keyword>
<keyword evidence="2" id="KW-0540">Nuclease</keyword>
<dbReference type="SUPFAM" id="SSF56219">
    <property type="entry name" value="DNase I-like"/>
    <property type="match status" value="1"/>
</dbReference>
<dbReference type="GO" id="GO:0004527">
    <property type="term" value="F:exonuclease activity"/>
    <property type="evidence" value="ECO:0007669"/>
    <property type="project" value="UniProtKB-KW"/>
</dbReference>
<dbReference type="AlphaFoldDB" id="A0A7Z0HXR0"/>
<name>A0A7Z0HXR0_9RHOB</name>
<evidence type="ECO:0000313" key="2">
    <source>
        <dbReference type="EMBL" id="NYS24100.1"/>
    </source>
</evidence>
<dbReference type="Proteomes" id="UP000529417">
    <property type="component" value="Unassembled WGS sequence"/>
</dbReference>